<dbReference type="InterPro" id="IPR004398">
    <property type="entry name" value="RNA_MeTrfase_RsmD"/>
</dbReference>
<keyword evidence="1 3" id="KW-0489">Methyltransferase</keyword>
<dbReference type="CDD" id="cd02440">
    <property type="entry name" value="AdoMet_MTases"/>
    <property type="match status" value="1"/>
</dbReference>
<dbReference type="PANTHER" id="PTHR43542:SF1">
    <property type="entry name" value="METHYLTRANSFERASE"/>
    <property type="match status" value="1"/>
</dbReference>
<sequence length="188" mass="21194">MRVISGDKRGISLEAVPGQKTRPTTDRVKESIFNIITPYIDGGKVLDLFAGSGALGIETLSRGAEFAVFIDVSFNSIKCIKKNLAQTEYQKSAEVYKADWKTAIDKLAKREMKFDYVFLDPPYVEFQEKIPQIVTALEEKNLLCTNAIIVCEHENKYNMPLISAELFKQQHYKYGNTGITVLYRLGGN</sequence>
<dbReference type="Gene3D" id="3.40.50.150">
    <property type="entry name" value="Vaccinia Virus protein VP39"/>
    <property type="match status" value="1"/>
</dbReference>
<dbReference type="AlphaFoldDB" id="A0A1E5G5T4"/>
<dbReference type="STRING" id="766136.BHF68_02470"/>
<dbReference type="GO" id="GO:0008168">
    <property type="term" value="F:methyltransferase activity"/>
    <property type="evidence" value="ECO:0007669"/>
    <property type="project" value="UniProtKB-KW"/>
</dbReference>
<dbReference type="Pfam" id="PF03602">
    <property type="entry name" value="Cons_hypoth95"/>
    <property type="match status" value="1"/>
</dbReference>
<protein>
    <submittedName>
        <fullName evidence="3">16S rRNA (Guanine(966)-N(2))-methyltransferase RsmD</fullName>
    </submittedName>
</protein>
<dbReference type="InterPro" id="IPR002052">
    <property type="entry name" value="DNA_methylase_N6_adenine_CS"/>
</dbReference>
<dbReference type="GO" id="GO:0003676">
    <property type="term" value="F:nucleic acid binding"/>
    <property type="evidence" value="ECO:0007669"/>
    <property type="project" value="InterPro"/>
</dbReference>
<organism evidence="3 4">
    <name type="scientific">Desulfuribacillus alkaliarsenatis</name>
    <dbReference type="NCBI Taxonomy" id="766136"/>
    <lineage>
        <taxon>Bacteria</taxon>
        <taxon>Bacillati</taxon>
        <taxon>Bacillota</taxon>
        <taxon>Desulfuribacillia</taxon>
        <taxon>Desulfuribacillales</taxon>
        <taxon>Desulfuribacillaceae</taxon>
        <taxon>Desulfuribacillus</taxon>
    </lineage>
</organism>
<dbReference type="GO" id="GO:0031167">
    <property type="term" value="P:rRNA methylation"/>
    <property type="evidence" value="ECO:0007669"/>
    <property type="project" value="InterPro"/>
</dbReference>
<dbReference type="Proteomes" id="UP000094296">
    <property type="component" value="Unassembled WGS sequence"/>
</dbReference>
<dbReference type="PANTHER" id="PTHR43542">
    <property type="entry name" value="METHYLTRANSFERASE"/>
    <property type="match status" value="1"/>
</dbReference>
<reference evidence="3 4" key="1">
    <citation type="submission" date="2016-09" db="EMBL/GenBank/DDBJ databases">
        <title>Draft genome sequence for the type strain of Desulfuribacillus alkaliarsenatis AHT28, an obligately anaerobic, sulfidogenic bacterium isolated from Russian soda lake sediments.</title>
        <authorList>
            <person name="Abin C.A."/>
            <person name="Hollibaugh J.T."/>
        </authorList>
    </citation>
    <scope>NUCLEOTIDE SEQUENCE [LARGE SCALE GENOMIC DNA]</scope>
    <source>
        <strain evidence="3 4">AHT28</strain>
    </source>
</reference>
<dbReference type="PIRSF" id="PIRSF004553">
    <property type="entry name" value="CHP00095"/>
    <property type="match status" value="1"/>
</dbReference>
<dbReference type="SUPFAM" id="SSF53335">
    <property type="entry name" value="S-adenosyl-L-methionine-dependent methyltransferases"/>
    <property type="match status" value="1"/>
</dbReference>
<keyword evidence="2 3" id="KW-0808">Transferase</keyword>
<proteinExistence type="predicted"/>
<name>A0A1E5G5T4_9FIRM</name>
<dbReference type="RefSeq" id="WP_069642040.1">
    <property type="nucleotide sequence ID" value="NZ_MIJE01000001.1"/>
</dbReference>
<evidence type="ECO:0000313" key="3">
    <source>
        <dbReference type="EMBL" id="OEF98548.1"/>
    </source>
</evidence>
<evidence type="ECO:0000313" key="4">
    <source>
        <dbReference type="Proteomes" id="UP000094296"/>
    </source>
</evidence>
<comment type="caution">
    <text evidence="3">The sequence shown here is derived from an EMBL/GenBank/DDBJ whole genome shotgun (WGS) entry which is preliminary data.</text>
</comment>
<dbReference type="InterPro" id="IPR029063">
    <property type="entry name" value="SAM-dependent_MTases_sf"/>
</dbReference>
<dbReference type="PROSITE" id="PS00092">
    <property type="entry name" value="N6_MTASE"/>
    <property type="match status" value="1"/>
</dbReference>
<evidence type="ECO:0000256" key="1">
    <source>
        <dbReference type="ARBA" id="ARBA00022603"/>
    </source>
</evidence>
<dbReference type="EMBL" id="MIJE01000001">
    <property type="protein sequence ID" value="OEF98548.1"/>
    <property type="molecule type" value="Genomic_DNA"/>
</dbReference>
<evidence type="ECO:0000256" key="2">
    <source>
        <dbReference type="ARBA" id="ARBA00022679"/>
    </source>
</evidence>
<accession>A0A1E5G5T4</accession>
<gene>
    <name evidence="3" type="ORF">BHF68_02470</name>
</gene>
<dbReference type="NCBIfam" id="TIGR00095">
    <property type="entry name" value="16S rRNA (guanine(966)-N(2))-methyltransferase RsmD"/>
    <property type="match status" value="1"/>
</dbReference>
<keyword evidence="4" id="KW-1185">Reference proteome</keyword>